<feature type="compositionally biased region" description="Pro residues" evidence="1">
    <location>
        <begin position="169"/>
        <end position="182"/>
    </location>
</feature>
<feature type="compositionally biased region" description="Basic and acidic residues" evidence="1">
    <location>
        <begin position="220"/>
        <end position="233"/>
    </location>
</feature>
<feature type="region of interest" description="Disordered" evidence="1">
    <location>
        <begin position="167"/>
        <end position="193"/>
    </location>
</feature>
<evidence type="ECO:0000313" key="2">
    <source>
        <dbReference type="Proteomes" id="UP000085678"/>
    </source>
</evidence>
<feature type="region of interest" description="Disordered" evidence="1">
    <location>
        <begin position="1"/>
        <end position="108"/>
    </location>
</feature>
<dbReference type="AlphaFoldDB" id="A0A1S3H4H2"/>
<dbReference type="GeneID" id="106151957"/>
<dbReference type="RefSeq" id="XP_013380862.1">
    <property type="nucleotide sequence ID" value="XM_013525408.1"/>
</dbReference>
<protein>
    <submittedName>
        <fullName evidence="3">Uncharacterized protein LOC106151957</fullName>
    </submittedName>
</protein>
<gene>
    <name evidence="3" type="primary">LOC106151957</name>
</gene>
<dbReference type="InParanoid" id="A0A1S3H4H2"/>
<accession>A0A1S3H4H2</accession>
<evidence type="ECO:0000256" key="1">
    <source>
        <dbReference type="SAM" id="MobiDB-lite"/>
    </source>
</evidence>
<proteinExistence type="predicted"/>
<reference evidence="3" key="1">
    <citation type="submission" date="2025-08" db="UniProtKB">
        <authorList>
            <consortium name="RefSeq"/>
        </authorList>
    </citation>
    <scope>IDENTIFICATION</scope>
    <source>
        <tissue evidence="3">Gonads</tissue>
    </source>
</reference>
<feature type="compositionally biased region" description="Polar residues" evidence="1">
    <location>
        <begin position="239"/>
        <end position="254"/>
    </location>
</feature>
<feature type="compositionally biased region" description="Polar residues" evidence="1">
    <location>
        <begin position="68"/>
        <end position="86"/>
    </location>
</feature>
<name>A0A1S3H4H2_LINAN</name>
<feature type="compositionally biased region" description="Basic and acidic residues" evidence="1">
    <location>
        <begin position="31"/>
        <end position="48"/>
    </location>
</feature>
<keyword evidence="2" id="KW-1185">Reference proteome</keyword>
<feature type="region of interest" description="Disordered" evidence="1">
    <location>
        <begin position="213"/>
        <end position="254"/>
    </location>
</feature>
<dbReference type="Proteomes" id="UP000085678">
    <property type="component" value="Unplaced"/>
</dbReference>
<evidence type="ECO:0000313" key="3">
    <source>
        <dbReference type="RefSeq" id="XP_013380862.1"/>
    </source>
</evidence>
<feature type="compositionally biased region" description="Polar residues" evidence="1">
    <location>
        <begin position="1"/>
        <end position="26"/>
    </location>
</feature>
<organism evidence="2 3">
    <name type="scientific">Lingula anatina</name>
    <name type="common">Brachiopod</name>
    <name type="synonym">Lingula unguis</name>
    <dbReference type="NCBI Taxonomy" id="7574"/>
    <lineage>
        <taxon>Eukaryota</taxon>
        <taxon>Metazoa</taxon>
        <taxon>Spiralia</taxon>
        <taxon>Lophotrochozoa</taxon>
        <taxon>Brachiopoda</taxon>
        <taxon>Linguliformea</taxon>
        <taxon>Lingulata</taxon>
        <taxon>Lingulida</taxon>
        <taxon>Linguloidea</taxon>
        <taxon>Lingulidae</taxon>
        <taxon>Lingula</taxon>
    </lineage>
</organism>
<sequence>MEKLLQQPTNEITLHSGSKRNTSEGKTVSLHVEHKPSKCVQDEQKLLPKCDQVSSGSAALGSDRERTCSQASPSSPRLSCQGSQKNMPCAPPPTPSTPFLNQPGNQPLTEFQFQPEELNFALLKCDDKQVDSVPLSPIKECPAKKSLRKPAPVETLWPQVECSLAVPEPHSPVRPPVPPPTPDTVSRKPQEVQPCQLSADLLTKALSKHSLGSVSARNLKFGEEELPRKEGSKVRIPSEGTNQYSQHQPVLRQQ</sequence>
<dbReference type="KEGG" id="lak:106151957"/>